<evidence type="ECO:0008006" key="6">
    <source>
        <dbReference type="Google" id="ProtNLM"/>
    </source>
</evidence>
<feature type="transmembrane region" description="Helical" evidence="3">
    <location>
        <begin position="193"/>
        <end position="213"/>
    </location>
</feature>
<gene>
    <name evidence="4" type="ORF">GJJ30_14195</name>
</gene>
<feature type="coiled-coil region" evidence="1">
    <location>
        <begin position="318"/>
        <end position="386"/>
    </location>
</feature>
<name>A0A7K0ELZ9_9BACT</name>
<feature type="transmembrane region" description="Helical" evidence="3">
    <location>
        <begin position="154"/>
        <end position="172"/>
    </location>
</feature>
<feature type="coiled-coil region" evidence="1">
    <location>
        <begin position="87"/>
        <end position="114"/>
    </location>
</feature>
<feature type="region of interest" description="Disordered" evidence="2">
    <location>
        <begin position="1"/>
        <end position="30"/>
    </location>
</feature>
<keyword evidence="3" id="KW-1133">Transmembrane helix</keyword>
<accession>A0A7K0ELZ9</accession>
<keyword evidence="1" id="KW-0175">Coiled coil</keyword>
<dbReference type="Proteomes" id="UP000441754">
    <property type="component" value="Unassembled WGS sequence"/>
</dbReference>
<evidence type="ECO:0000256" key="2">
    <source>
        <dbReference type="SAM" id="MobiDB-lite"/>
    </source>
</evidence>
<keyword evidence="3" id="KW-0472">Membrane</keyword>
<feature type="compositionally biased region" description="Polar residues" evidence="2">
    <location>
        <begin position="1"/>
        <end position="16"/>
    </location>
</feature>
<dbReference type="RefSeq" id="WP_154175821.1">
    <property type="nucleotide sequence ID" value="NZ_WJXZ01000007.1"/>
</dbReference>
<evidence type="ECO:0000256" key="1">
    <source>
        <dbReference type="SAM" id="Coils"/>
    </source>
</evidence>
<comment type="caution">
    <text evidence="4">The sequence shown here is derived from an EMBL/GenBank/DDBJ whole genome shotgun (WGS) entry which is preliminary data.</text>
</comment>
<organism evidence="4 5">
    <name type="scientific">Larkinella terrae</name>
    <dbReference type="NCBI Taxonomy" id="2025311"/>
    <lineage>
        <taxon>Bacteria</taxon>
        <taxon>Pseudomonadati</taxon>
        <taxon>Bacteroidota</taxon>
        <taxon>Cytophagia</taxon>
        <taxon>Cytophagales</taxon>
        <taxon>Spirosomataceae</taxon>
        <taxon>Larkinella</taxon>
    </lineage>
</organism>
<feature type="transmembrane region" description="Helical" evidence="3">
    <location>
        <begin position="277"/>
        <end position="304"/>
    </location>
</feature>
<protein>
    <recommendedName>
        <fullName evidence="6">LapA family protein</fullName>
    </recommendedName>
</protein>
<keyword evidence="3" id="KW-0812">Transmembrane</keyword>
<sequence length="472" mass="54207">MNEQQPNDSQDFQHGYTSGVEGTDRQNYEGYLSSQVSDEWIRERVDSKRDEIREIDQQLADTTALRREAYDRLQDHVMQTTLAGKNAELLEADIKTVEEERVKLKERRENTASEYSLLAGLIFVAAGISFVAGDLIISHEIVAYALNIRNNVEAWMFAVGLAMVSILLKPAYDRLIEEPYNSNPTPEAARRYGWFKMGLATLSIITLVILGWFRYDAYRTDKLKEAINKSIKNIQLNATPLDPTNPNPVTDQRVLQKIEQQLQQSDELNLQLVNSPWALMSFVLSGVLFALAGAVCLGIGLPVLQKFWFRWLQVDPKLWRLRRRRNRLEKKYQAAQQEVAKHLTQKNIMDHELEVLPSLDELRQRKQQLTEDIDRLINDRKLARTDSRIASFNDGYEKGQAARQAMSEEEYNQFRNGFFSVSNLATKARSSSDQERLASDKTNYATPRPINGLRPHQAVRKRFAEGLDGENE</sequence>
<feature type="compositionally biased region" description="Basic and acidic residues" evidence="2">
    <location>
        <begin position="430"/>
        <end position="439"/>
    </location>
</feature>
<dbReference type="AlphaFoldDB" id="A0A7K0ELZ9"/>
<dbReference type="OrthoDB" id="936599at2"/>
<reference evidence="4 5" key="1">
    <citation type="journal article" date="2018" name="Antonie Van Leeuwenhoek">
        <title>Larkinella terrae sp. nov., isolated from soil on Jeju Island, South Korea.</title>
        <authorList>
            <person name="Ten L.N."/>
            <person name="Jeon J."/>
            <person name="Park S.J."/>
            <person name="Park S."/>
            <person name="Lee S.Y."/>
            <person name="Kim M.K."/>
            <person name="Jung H.Y."/>
        </authorList>
    </citation>
    <scope>NUCLEOTIDE SEQUENCE [LARGE SCALE GENOMIC DNA]</scope>
    <source>
        <strain evidence="4 5">KCTC 52001</strain>
    </source>
</reference>
<keyword evidence="5" id="KW-1185">Reference proteome</keyword>
<proteinExistence type="predicted"/>
<dbReference type="EMBL" id="WJXZ01000007">
    <property type="protein sequence ID" value="MRS62448.1"/>
    <property type="molecule type" value="Genomic_DNA"/>
</dbReference>
<feature type="transmembrane region" description="Helical" evidence="3">
    <location>
        <begin position="115"/>
        <end position="142"/>
    </location>
</feature>
<evidence type="ECO:0000313" key="5">
    <source>
        <dbReference type="Proteomes" id="UP000441754"/>
    </source>
</evidence>
<evidence type="ECO:0000256" key="3">
    <source>
        <dbReference type="SAM" id="Phobius"/>
    </source>
</evidence>
<feature type="region of interest" description="Disordered" evidence="2">
    <location>
        <begin position="430"/>
        <end position="454"/>
    </location>
</feature>
<evidence type="ECO:0000313" key="4">
    <source>
        <dbReference type="EMBL" id="MRS62448.1"/>
    </source>
</evidence>